<dbReference type="InterPro" id="IPR046943">
    <property type="entry name" value="Fungal_Myo2/2A_CBD"/>
</dbReference>
<dbReference type="STRING" id="4846.A0A367ITJ7"/>
<name>A0A367ITJ7_RHIST</name>
<comment type="caution">
    <text evidence="3">The sequence shown here is derived from an EMBL/GenBank/DDBJ whole genome shotgun (WGS) entry which is preliminary data.</text>
</comment>
<dbReference type="InterPro" id="IPR052072">
    <property type="entry name" value="Vascular_dev_regulator"/>
</dbReference>
<feature type="region of interest" description="Disordered" evidence="1">
    <location>
        <begin position="36"/>
        <end position="64"/>
    </location>
</feature>
<gene>
    <name evidence="3" type="primary">MYO2_2</name>
    <name evidence="3" type="ORF">CU098_001486</name>
</gene>
<dbReference type="SMART" id="SM01132">
    <property type="entry name" value="DIL"/>
    <property type="match status" value="1"/>
</dbReference>
<dbReference type="GO" id="GO:0051020">
    <property type="term" value="F:GTPase binding"/>
    <property type="evidence" value="ECO:0007669"/>
    <property type="project" value="TreeGrafter"/>
</dbReference>
<protein>
    <submittedName>
        <fullName evidence="3">Myosin type-2 heavy chain 1</fullName>
    </submittedName>
</protein>
<feature type="domain" description="Dilute" evidence="2">
    <location>
        <begin position="287"/>
        <end position="563"/>
    </location>
</feature>
<feature type="compositionally biased region" description="Basic and acidic residues" evidence="1">
    <location>
        <begin position="48"/>
        <end position="61"/>
    </location>
</feature>
<evidence type="ECO:0000313" key="3">
    <source>
        <dbReference type="EMBL" id="RCH80791.1"/>
    </source>
</evidence>
<dbReference type="PANTHER" id="PTHR16027">
    <property type="entry name" value="DILUTE DOMAIN-CONTAINING PROTEIN YPR089W"/>
    <property type="match status" value="1"/>
</dbReference>
<keyword evidence="4" id="KW-1185">Reference proteome</keyword>
<accession>A0A367ITJ7</accession>
<evidence type="ECO:0000313" key="4">
    <source>
        <dbReference type="Proteomes" id="UP000253551"/>
    </source>
</evidence>
<dbReference type="EMBL" id="PJQM01005818">
    <property type="protein sequence ID" value="RCH80791.1"/>
    <property type="molecule type" value="Genomic_DNA"/>
</dbReference>
<evidence type="ECO:0000259" key="2">
    <source>
        <dbReference type="PROSITE" id="PS51126"/>
    </source>
</evidence>
<dbReference type="PROSITE" id="PS51126">
    <property type="entry name" value="DILUTE"/>
    <property type="match status" value="1"/>
</dbReference>
<dbReference type="CDD" id="cd15480">
    <property type="entry name" value="fMyo2p_CBD"/>
    <property type="match status" value="1"/>
</dbReference>
<feature type="non-terminal residue" evidence="3">
    <location>
        <position position="617"/>
    </location>
</feature>
<dbReference type="InterPro" id="IPR002710">
    <property type="entry name" value="Dilute_dom"/>
</dbReference>
<evidence type="ECO:0000256" key="1">
    <source>
        <dbReference type="SAM" id="MobiDB-lite"/>
    </source>
</evidence>
<dbReference type="AlphaFoldDB" id="A0A367ITJ7"/>
<sequence length="617" mass="70308">HDTLQAEFNTLSTEHRTTLEKVKTQEKELTLLKTQLETERQETASLRKSLEEADERNKNATDESEVAELRSQLAALKAQLSQALNTPRRQGSNHGLRALSPAPGMRNLSPSPNRVFDHERHRSRSPHGIYPTSTNSSEATSTATTDTPTPLASSAARRPRRNSSGDMDNQRIKNSLDTIRHAENLSSNPRPTSIDHFGALMGAKTAGGLAGAIDESPEDEIHTLLRNEESLQEEILHGLIKSVKMPLPTLQNPPSQKEILFPAHTISVCVNEMWHLGYIQESERLLFNVMDTIQKQFLSFTDEDAVVPCTFWLTNVHELLSLICIAHVEFDQELYQDKRKTVGRHDFSKLMETIKFEMQCLEDNIYHAWMKEIKKHLSKMVIPALVEGQSLPGFITSDNGRFFNKLLIGSSQPSYSMDDLLNFLNKVWRTMKCYYIEQSVATQALTELLKLIGVTSFNDLLMRKNFCSWKRAMQIQYNITRIEEWCKSHDIPEGALQLEHLMQTTKLLQFKKATLEDIENIYDVCWILSPTQIQKLISQYYTADYENPIKPEILKAVASHVVSGDKSDVLLLDSVSIENTSNPFEVPVPRDTKPEIYLPSWLNLKRLRRLISLIQQS</sequence>
<reference evidence="3 4" key="1">
    <citation type="journal article" date="2018" name="G3 (Bethesda)">
        <title>Phylogenetic and Phylogenomic Definition of Rhizopus Species.</title>
        <authorList>
            <person name="Gryganskyi A.P."/>
            <person name="Golan J."/>
            <person name="Dolatabadi S."/>
            <person name="Mondo S."/>
            <person name="Robb S."/>
            <person name="Idnurm A."/>
            <person name="Muszewska A."/>
            <person name="Steczkiewicz K."/>
            <person name="Masonjones S."/>
            <person name="Liao H.L."/>
            <person name="Gajdeczka M.T."/>
            <person name="Anike F."/>
            <person name="Vuek A."/>
            <person name="Anishchenko I.M."/>
            <person name="Voigt K."/>
            <person name="de Hoog G.S."/>
            <person name="Smith M.E."/>
            <person name="Heitman J."/>
            <person name="Vilgalys R."/>
            <person name="Stajich J.E."/>
        </authorList>
    </citation>
    <scope>NUCLEOTIDE SEQUENCE [LARGE SCALE GENOMIC DNA]</scope>
    <source>
        <strain evidence="3 4">LSU 92-RS-03</strain>
    </source>
</reference>
<proteinExistence type="predicted"/>
<feature type="non-terminal residue" evidence="3">
    <location>
        <position position="1"/>
    </location>
</feature>
<dbReference type="PANTHER" id="PTHR16027:SF6">
    <property type="entry name" value="DILUTE DOMAIN-CONTAINING PROTEIN"/>
    <property type="match status" value="1"/>
</dbReference>
<dbReference type="OrthoDB" id="6108017at2759"/>
<organism evidence="3 4">
    <name type="scientific">Rhizopus stolonifer</name>
    <name type="common">Rhizopus nigricans</name>
    <dbReference type="NCBI Taxonomy" id="4846"/>
    <lineage>
        <taxon>Eukaryota</taxon>
        <taxon>Fungi</taxon>
        <taxon>Fungi incertae sedis</taxon>
        <taxon>Mucoromycota</taxon>
        <taxon>Mucoromycotina</taxon>
        <taxon>Mucoromycetes</taxon>
        <taxon>Mucorales</taxon>
        <taxon>Mucorineae</taxon>
        <taxon>Rhizopodaceae</taxon>
        <taxon>Rhizopus</taxon>
    </lineage>
</organism>
<dbReference type="Proteomes" id="UP000253551">
    <property type="component" value="Unassembled WGS sequence"/>
</dbReference>
<feature type="region of interest" description="Disordered" evidence="1">
    <location>
        <begin position="83"/>
        <end position="171"/>
    </location>
</feature>
<feature type="compositionally biased region" description="Low complexity" evidence="1">
    <location>
        <begin position="131"/>
        <end position="156"/>
    </location>
</feature>
<dbReference type="Pfam" id="PF01843">
    <property type="entry name" value="DIL"/>
    <property type="match status" value="1"/>
</dbReference>